<keyword evidence="1" id="KW-0472">Membrane</keyword>
<sequence length="62" mass="6900">MKKNVGKTDSYIRYGLGLVFIVLAIVWQWWMVIPAVLAIATGYLGTCGLYSLFGINTCKVKD</sequence>
<dbReference type="KEGG" id="xcl:G4Z02_02160"/>
<evidence type="ECO:0000259" key="2">
    <source>
        <dbReference type="Pfam" id="PF11127"/>
    </source>
</evidence>
<accession>A0A7L7KQP7</accession>
<feature type="domain" description="Inner membrane protein YgaP-like transmembrane" evidence="2">
    <location>
        <begin position="1"/>
        <end position="61"/>
    </location>
</feature>
<name>A0A7L7KQP7_9MOLU</name>
<dbReference type="Pfam" id="PF11127">
    <property type="entry name" value="YgaP-like_TM"/>
    <property type="match status" value="1"/>
</dbReference>
<dbReference type="Proteomes" id="UP000514720">
    <property type="component" value="Chromosome"/>
</dbReference>
<feature type="transmembrane region" description="Helical" evidence="1">
    <location>
        <begin position="36"/>
        <end position="55"/>
    </location>
</feature>
<keyword evidence="1" id="KW-0812">Transmembrane</keyword>
<dbReference type="SUPFAM" id="SSF82866">
    <property type="entry name" value="Multidrug efflux transporter AcrB transmembrane domain"/>
    <property type="match status" value="1"/>
</dbReference>
<dbReference type="EMBL" id="CP048914">
    <property type="protein sequence ID" value="QMS84602.1"/>
    <property type="molecule type" value="Genomic_DNA"/>
</dbReference>
<evidence type="ECO:0000313" key="3">
    <source>
        <dbReference type="EMBL" id="QMS84602.1"/>
    </source>
</evidence>
<keyword evidence="4" id="KW-1185">Reference proteome</keyword>
<gene>
    <name evidence="3" type="ORF">G4Z02_02160</name>
</gene>
<keyword evidence="1" id="KW-1133">Transmembrane helix</keyword>
<protein>
    <submittedName>
        <fullName evidence="3">DUF2892 domain-containing protein</fullName>
    </submittedName>
</protein>
<evidence type="ECO:0000256" key="1">
    <source>
        <dbReference type="SAM" id="Phobius"/>
    </source>
</evidence>
<evidence type="ECO:0000313" key="4">
    <source>
        <dbReference type="Proteomes" id="UP000514720"/>
    </source>
</evidence>
<organism evidence="3 4">
    <name type="scientific">Candidatus Xianfuyuplasma coldseepsis</name>
    <dbReference type="NCBI Taxonomy" id="2782163"/>
    <lineage>
        <taxon>Bacteria</taxon>
        <taxon>Bacillati</taxon>
        <taxon>Mycoplasmatota</taxon>
        <taxon>Mollicutes</taxon>
        <taxon>Candidatus Izemoplasmatales</taxon>
        <taxon>Candidatus Izemoplasmataceae</taxon>
        <taxon>Candidatus Xianfuyuplasma</taxon>
    </lineage>
</organism>
<proteinExistence type="predicted"/>
<dbReference type="InterPro" id="IPR021309">
    <property type="entry name" value="YgaP-like_TM"/>
</dbReference>
<dbReference type="AlphaFoldDB" id="A0A7L7KQP7"/>
<dbReference type="RefSeq" id="WP_258878220.1">
    <property type="nucleotide sequence ID" value="NZ_CP048914.1"/>
</dbReference>
<feature type="transmembrane region" description="Helical" evidence="1">
    <location>
        <begin position="12"/>
        <end position="30"/>
    </location>
</feature>
<reference evidence="3 4" key="1">
    <citation type="submission" date="2020-02" db="EMBL/GenBank/DDBJ databases">
        <authorList>
            <person name="Zheng R.K."/>
            <person name="Sun C.M."/>
        </authorList>
    </citation>
    <scope>NUCLEOTIDE SEQUENCE [LARGE SCALE GENOMIC DNA]</scope>
    <source>
        <strain evidence="4">zrk13</strain>
    </source>
</reference>